<dbReference type="Pfam" id="PF00349">
    <property type="entry name" value="Hexokinase_1"/>
    <property type="match status" value="1"/>
</dbReference>
<dbReference type="GO" id="GO:0004340">
    <property type="term" value="F:glucokinase activity"/>
    <property type="evidence" value="ECO:0007669"/>
    <property type="project" value="TreeGrafter"/>
</dbReference>
<feature type="domain" description="Hexokinase N-terminal" evidence="7">
    <location>
        <begin position="47"/>
        <end position="232"/>
    </location>
</feature>
<evidence type="ECO:0000256" key="6">
    <source>
        <dbReference type="RuleBase" id="RU362007"/>
    </source>
</evidence>
<dbReference type="GO" id="GO:0005524">
    <property type="term" value="F:ATP binding"/>
    <property type="evidence" value="ECO:0007669"/>
    <property type="project" value="UniProtKB-UniRule"/>
</dbReference>
<protein>
    <recommendedName>
        <fullName evidence="6">Phosphotransferase</fullName>
        <ecNumber evidence="6">2.7.1.-</ecNumber>
    </recommendedName>
</protein>
<dbReference type="GO" id="GO:0006096">
    <property type="term" value="P:glycolytic process"/>
    <property type="evidence" value="ECO:0007669"/>
    <property type="project" value="UniProtKB-UniPathway"/>
</dbReference>
<dbReference type="GeneID" id="25414211"/>
<dbReference type="PROSITE" id="PS51748">
    <property type="entry name" value="HEXOKINASE_2"/>
    <property type="match status" value="1"/>
</dbReference>
<dbReference type="Proteomes" id="UP000027730">
    <property type="component" value="Unassembled WGS sequence"/>
</dbReference>
<dbReference type="PANTHER" id="PTHR19443">
    <property type="entry name" value="HEXOKINASE"/>
    <property type="match status" value="1"/>
</dbReference>
<dbReference type="SUPFAM" id="SSF53067">
    <property type="entry name" value="Actin-like ATPase domain"/>
    <property type="match status" value="2"/>
</dbReference>
<dbReference type="RefSeq" id="XP_013423516.1">
    <property type="nucleotide sequence ID" value="XM_013568062.1"/>
</dbReference>
<keyword evidence="2 6" id="KW-0808">Transferase</keyword>
<keyword evidence="5 6" id="KW-0067">ATP-binding</keyword>
<dbReference type="GO" id="GO:0006006">
    <property type="term" value="P:glucose metabolic process"/>
    <property type="evidence" value="ECO:0007669"/>
    <property type="project" value="TreeGrafter"/>
</dbReference>
<gene>
    <name evidence="9" type="ORF">M436DRAFT_67383</name>
</gene>
<dbReference type="AlphaFoldDB" id="A0A074W8W0"/>
<dbReference type="HOGENOM" id="CLU_014393_4_1_1"/>
<dbReference type="PANTHER" id="PTHR19443:SF24">
    <property type="entry name" value="PHOSPHOTRANSFERASE"/>
    <property type="match status" value="1"/>
</dbReference>
<dbReference type="UniPathway" id="UPA00109">
    <property type="reaction ID" value="UER00180"/>
</dbReference>
<dbReference type="Gene3D" id="3.30.420.40">
    <property type="match status" value="1"/>
</dbReference>
<reference evidence="9 10" key="1">
    <citation type="journal article" date="2014" name="BMC Genomics">
        <title>Genome sequencing of four Aureobasidium pullulans varieties: biotechnological potential, stress tolerance, and description of new species.</title>
        <authorList>
            <person name="Gostin Ar C."/>
            <person name="Ohm R.A."/>
            <person name="Kogej T."/>
            <person name="Sonjak S."/>
            <person name="Turk M."/>
            <person name="Zajc J."/>
            <person name="Zalar P."/>
            <person name="Grube M."/>
            <person name="Sun H."/>
            <person name="Han J."/>
            <person name="Sharma A."/>
            <person name="Chiniquy J."/>
            <person name="Ngan C.Y."/>
            <person name="Lipzen A."/>
            <person name="Barry K."/>
            <person name="Grigoriev I.V."/>
            <person name="Gunde-Cimerman N."/>
        </authorList>
    </citation>
    <scope>NUCLEOTIDE SEQUENCE [LARGE SCALE GENOMIC DNA]</scope>
    <source>
        <strain evidence="9 10">CBS 147.97</strain>
    </source>
</reference>
<dbReference type="InterPro" id="IPR043129">
    <property type="entry name" value="ATPase_NBD"/>
</dbReference>
<organism evidence="9 10">
    <name type="scientific">Aureobasidium namibiae CBS 147.97</name>
    <dbReference type="NCBI Taxonomy" id="1043004"/>
    <lineage>
        <taxon>Eukaryota</taxon>
        <taxon>Fungi</taxon>
        <taxon>Dikarya</taxon>
        <taxon>Ascomycota</taxon>
        <taxon>Pezizomycotina</taxon>
        <taxon>Dothideomycetes</taxon>
        <taxon>Dothideomycetidae</taxon>
        <taxon>Dothideales</taxon>
        <taxon>Saccotheciaceae</taxon>
        <taxon>Aureobasidium</taxon>
    </lineage>
</organism>
<comment type="similarity">
    <text evidence="1 6">Belongs to the hexokinase family.</text>
</comment>
<dbReference type="PRINTS" id="PR00475">
    <property type="entry name" value="HEXOKINASE"/>
</dbReference>
<dbReference type="GO" id="GO:0005829">
    <property type="term" value="C:cytosol"/>
    <property type="evidence" value="ECO:0007669"/>
    <property type="project" value="TreeGrafter"/>
</dbReference>
<keyword evidence="3 6" id="KW-0547">Nucleotide-binding</keyword>
<keyword evidence="4 6" id="KW-0418">Kinase</keyword>
<name>A0A074W8W0_9PEZI</name>
<dbReference type="Pfam" id="PF03727">
    <property type="entry name" value="Hexokinase_2"/>
    <property type="match status" value="1"/>
</dbReference>
<dbReference type="GO" id="GO:0001678">
    <property type="term" value="P:intracellular glucose homeostasis"/>
    <property type="evidence" value="ECO:0007669"/>
    <property type="project" value="InterPro"/>
</dbReference>
<evidence type="ECO:0000256" key="3">
    <source>
        <dbReference type="ARBA" id="ARBA00022741"/>
    </source>
</evidence>
<dbReference type="OrthoDB" id="419537at2759"/>
<dbReference type="EMBL" id="KL584722">
    <property type="protein sequence ID" value="KEQ69323.1"/>
    <property type="molecule type" value="Genomic_DNA"/>
</dbReference>
<keyword evidence="10" id="KW-1185">Reference proteome</keyword>
<feature type="domain" description="Hexokinase C-terminal" evidence="8">
    <location>
        <begin position="239"/>
        <end position="499"/>
    </location>
</feature>
<evidence type="ECO:0000256" key="4">
    <source>
        <dbReference type="ARBA" id="ARBA00022777"/>
    </source>
</evidence>
<dbReference type="GO" id="GO:0005739">
    <property type="term" value="C:mitochondrion"/>
    <property type="evidence" value="ECO:0007669"/>
    <property type="project" value="TreeGrafter"/>
</dbReference>
<evidence type="ECO:0000259" key="7">
    <source>
        <dbReference type="Pfam" id="PF00349"/>
    </source>
</evidence>
<dbReference type="InterPro" id="IPR022673">
    <property type="entry name" value="Hexokinase_C"/>
</dbReference>
<evidence type="ECO:0000313" key="10">
    <source>
        <dbReference type="Proteomes" id="UP000027730"/>
    </source>
</evidence>
<proteinExistence type="inferred from homology"/>
<dbReference type="STRING" id="1043004.A0A074W8W0"/>
<keyword evidence="6" id="KW-0324">Glycolysis</keyword>
<evidence type="ECO:0000256" key="5">
    <source>
        <dbReference type="ARBA" id="ARBA00022840"/>
    </source>
</evidence>
<evidence type="ECO:0000256" key="1">
    <source>
        <dbReference type="ARBA" id="ARBA00009225"/>
    </source>
</evidence>
<dbReference type="GO" id="GO:0005536">
    <property type="term" value="F:D-glucose binding"/>
    <property type="evidence" value="ECO:0007669"/>
    <property type="project" value="InterPro"/>
</dbReference>
<dbReference type="Gene3D" id="3.40.367.20">
    <property type="match status" value="1"/>
</dbReference>
<dbReference type="InterPro" id="IPR001312">
    <property type="entry name" value="Hexokinase"/>
</dbReference>
<evidence type="ECO:0000256" key="2">
    <source>
        <dbReference type="ARBA" id="ARBA00022679"/>
    </source>
</evidence>
<sequence length="504" mass="55142">MLASLIQPLQLPSPNKDAFGIETQSSRTRSMDKLLHDVESLFDAPLRPRSLHAMSEQLQAEFRTKLQSSNICMLPSFHYALPTGHESGDFVALDVGGSTFRIAIVHLSGKESAREGMDIKRMKSFVIDEPIRDLKGKAFFDWMAARIEEVLGSDKSATVPLSMAMSWSFPIEQTSTRSGSILTMGKGFRATHGVEGQDLYELLMDSCKQRNLQVQLQAIINDSSATLLSQAYRDPSTRLSLILGTGMNSAIYLPVSALSQDKYGSRSEDWHASAKDVLVNTELSMFGKDVLPASRWDQYLNATHHMPDFQPLEYRVSGRYLGELVRLILIEAIETADLFSGMMPAKLQEPYSLDTGTIAVFESDSTSTLCKAAIAFASAHPLPAGRMPSTRDLYFVKQVSRLVSGRAAALVATAVHALWSLQHSLVASPKTVDTQLAQQPRTHATVACNGTVMEKYPGFRSRCQNHLDELAIMSGQSRGAISIEMAPESSVFGAAVAAASESEV</sequence>
<dbReference type="GO" id="GO:0019158">
    <property type="term" value="F:mannokinase activity"/>
    <property type="evidence" value="ECO:0007669"/>
    <property type="project" value="TreeGrafter"/>
</dbReference>
<dbReference type="GO" id="GO:0008865">
    <property type="term" value="F:fructokinase activity"/>
    <property type="evidence" value="ECO:0007669"/>
    <property type="project" value="TreeGrafter"/>
</dbReference>
<evidence type="ECO:0000259" key="8">
    <source>
        <dbReference type="Pfam" id="PF03727"/>
    </source>
</evidence>
<dbReference type="EC" id="2.7.1.-" evidence="6"/>
<dbReference type="GO" id="GO:0006013">
    <property type="term" value="P:mannose metabolic process"/>
    <property type="evidence" value="ECO:0007669"/>
    <property type="project" value="TreeGrafter"/>
</dbReference>
<evidence type="ECO:0000313" key="9">
    <source>
        <dbReference type="EMBL" id="KEQ69323.1"/>
    </source>
</evidence>
<dbReference type="InterPro" id="IPR022672">
    <property type="entry name" value="Hexokinase_N"/>
</dbReference>
<accession>A0A074W8W0</accession>